<accession>A0ABN0VZP5</accession>
<dbReference type="PANTHER" id="PTHR10357">
    <property type="entry name" value="ALPHA-AMYLASE FAMILY MEMBER"/>
    <property type="match status" value="1"/>
</dbReference>
<dbReference type="Gene3D" id="3.20.20.80">
    <property type="entry name" value="Glycosidases"/>
    <property type="match status" value="1"/>
</dbReference>
<organism evidence="2 3">
    <name type="scientific">Actinoallomurus spadix</name>
    <dbReference type="NCBI Taxonomy" id="79912"/>
    <lineage>
        <taxon>Bacteria</taxon>
        <taxon>Bacillati</taxon>
        <taxon>Actinomycetota</taxon>
        <taxon>Actinomycetes</taxon>
        <taxon>Streptosporangiales</taxon>
        <taxon>Thermomonosporaceae</taxon>
        <taxon>Actinoallomurus</taxon>
    </lineage>
</organism>
<evidence type="ECO:0000313" key="3">
    <source>
        <dbReference type="Proteomes" id="UP001501822"/>
    </source>
</evidence>
<dbReference type="Gene3D" id="3.90.400.10">
    <property type="entry name" value="Oligo-1,6-glucosidase, Domain 2"/>
    <property type="match status" value="1"/>
</dbReference>
<dbReference type="RefSeq" id="WP_252804624.1">
    <property type="nucleotide sequence ID" value="NZ_BAAABM010000007.1"/>
</dbReference>
<gene>
    <name evidence="2" type="ORF">GCM10010151_08890</name>
</gene>
<dbReference type="SMART" id="SM00642">
    <property type="entry name" value="Aamy"/>
    <property type="match status" value="1"/>
</dbReference>
<dbReference type="Pfam" id="PF00128">
    <property type="entry name" value="Alpha-amylase"/>
    <property type="match status" value="2"/>
</dbReference>
<sequence length="543" mass="61885">MTDKATSDLWWKNAVVYCVDVATWLDTDGDGVGDLSGLTRRLDYLAGLGVNCLWLMPFYPSPLRDDGYDITDYYAVDERFGSLGDFVEMLRTADDLGLRVLVDLVLNHTSIEHRWFRDRPDYYVWSDRPREEPSEVAFPGEQDGTWSYDEARGQWYMHRYYDFMPDLDITKPEVRDEMNKILGFWLELGISGFRVDSLPFMIETVGTDCRDNPVTFLRSMVEFLQRRRGDAIFLGEANVSPEEQQRYFGLDGGEGVQMLFDFRGCAAQWLSHARGDAAPLAEALKNRPPHPVGGQFANFCRHHDELNLGLLGESERDEIFAAFAPEETHRVYGRGIRRRLAPMLGNDPRRIRLVLALTLALPGTPVLLYGDEIGMGEDLSLNGRLAVRTPMQWSARPNGGFSPAEEVYRPVLADREYGFREVNVVSQRHDPDSLSSWTARAIRVRRECPEFGWGEWDVLDVGDPRVLGLAYRWRDGRVVTLHNVSADPVRVKLPDDLDLTGVERIRQMFGDAPATDLGREIELAGYGYRWLRLIDDEATTAII</sequence>
<dbReference type="PANTHER" id="PTHR10357:SF219">
    <property type="entry name" value="MALTOSE ALPHA-D-GLUCOSYLTRANSFERASE"/>
    <property type="match status" value="1"/>
</dbReference>
<dbReference type="InterPro" id="IPR006047">
    <property type="entry name" value="GH13_cat_dom"/>
</dbReference>
<dbReference type="CDD" id="cd11334">
    <property type="entry name" value="AmyAc_TreS"/>
    <property type="match status" value="1"/>
</dbReference>
<feature type="domain" description="Glycosyl hydrolase family 13 catalytic" evidence="1">
    <location>
        <begin position="18"/>
        <end position="415"/>
    </location>
</feature>
<dbReference type="InterPro" id="IPR058789">
    <property type="entry name" value="ApnL_C"/>
</dbReference>
<comment type="caution">
    <text evidence="2">The sequence shown here is derived from an EMBL/GenBank/DDBJ whole genome shotgun (WGS) entry which is preliminary data.</text>
</comment>
<dbReference type="SUPFAM" id="SSF51445">
    <property type="entry name" value="(Trans)glycosidases"/>
    <property type="match status" value="1"/>
</dbReference>
<dbReference type="InterPro" id="IPR013780">
    <property type="entry name" value="Glyco_hydro_b"/>
</dbReference>
<evidence type="ECO:0000259" key="1">
    <source>
        <dbReference type="SMART" id="SM00642"/>
    </source>
</evidence>
<dbReference type="InterPro" id="IPR045857">
    <property type="entry name" value="O16G_dom_2"/>
</dbReference>
<proteinExistence type="predicted"/>
<name>A0ABN0VZP5_9ACTN</name>
<dbReference type="Proteomes" id="UP001501822">
    <property type="component" value="Unassembled WGS sequence"/>
</dbReference>
<dbReference type="Gene3D" id="2.60.40.1180">
    <property type="entry name" value="Golgi alpha-mannosidase II"/>
    <property type="match status" value="1"/>
</dbReference>
<dbReference type="InterPro" id="IPR017853">
    <property type="entry name" value="GH"/>
</dbReference>
<evidence type="ECO:0000313" key="2">
    <source>
        <dbReference type="EMBL" id="GAA0321353.1"/>
    </source>
</evidence>
<dbReference type="SUPFAM" id="SSF51011">
    <property type="entry name" value="Glycosyl hydrolase domain"/>
    <property type="match status" value="1"/>
</dbReference>
<dbReference type="Pfam" id="PF25839">
    <property type="entry name" value="Apionate_lact_C"/>
    <property type="match status" value="1"/>
</dbReference>
<dbReference type="EMBL" id="BAAABM010000007">
    <property type="protein sequence ID" value="GAA0321353.1"/>
    <property type="molecule type" value="Genomic_DNA"/>
</dbReference>
<keyword evidence="3" id="KW-1185">Reference proteome</keyword>
<reference evidence="2 3" key="1">
    <citation type="journal article" date="2019" name="Int. J. Syst. Evol. Microbiol.">
        <title>The Global Catalogue of Microorganisms (GCM) 10K type strain sequencing project: providing services to taxonomists for standard genome sequencing and annotation.</title>
        <authorList>
            <consortium name="The Broad Institute Genomics Platform"/>
            <consortium name="The Broad Institute Genome Sequencing Center for Infectious Disease"/>
            <person name="Wu L."/>
            <person name="Ma J."/>
        </authorList>
    </citation>
    <scope>NUCLEOTIDE SEQUENCE [LARGE SCALE GENOMIC DNA]</scope>
    <source>
        <strain evidence="2 3">JCM 3146</strain>
    </source>
</reference>
<protein>
    <submittedName>
        <fullName evidence="2">Alpha-amylase family protein</fullName>
    </submittedName>
</protein>